<feature type="region of interest" description="Disordered" evidence="1">
    <location>
        <begin position="280"/>
        <end position="311"/>
    </location>
</feature>
<feature type="region of interest" description="Disordered" evidence="1">
    <location>
        <begin position="339"/>
        <end position="371"/>
    </location>
</feature>
<evidence type="ECO:0000313" key="2">
    <source>
        <dbReference type="EMBL" id="ACI64397.1"/>
    </source>
</evidence>
<feature type="compositionally biased region" description="Polar residues" evidence="1">
    <location>
        <begin position="10"/>
        <end position="24"/>
    </location>
</feature>
<dbReference type="SMART" id="SM00028">
    <property type="entry name" value="TPR"/>
    <property type="match status" value="3"/>
</dbReference>
<name>B5YP53_THAPS</name>
<proteinExistence type="predicted"/>
<evidence type="ECO:0000256" key="1">
    <source>
        <dbReference type="SAM" id="MobiDB-lite"/>
    </source>
</evidence>
<feature type="compositionally biased region" description="Pro residues" evidence="1">
    <location>
        <begin position="284"/>
        <end position="295"/>
    </location>
</feature>
<reference evidence="2 3" key="1">
    <citation type="journal article" date="2004" name="Science">
        <title>The genome of the diatom Thalassiosira pseudonana: ecology, evolution, and metabolism.</title>
        <authorList>
            <person name="Armbrust E.V."/>
            <person name="Berges J.A."/>
            <person name="Bowler C."/>
            <person name="Green B.R."/>
            <person name="Martinez D."/>
            <person name="Putnam N.H."/>
            <person name="Zhou S."/>
            <person name="Allen A.E."/>
            <person name="Apt K.E."/>
            <person name="Bechner M."/>
            <person name="Brzezinski M.A."/>
            <person name="Chaal B.K."/>
            <person name="Chiovitti A."/>
            <person name="Davis A.K."/>
            <person name="Demarest M.S."/>
            <person name="Detter J.C."/>
            <person name="Glavina T."/>
            <person name="Goodstein D."/>
            <person name="Hadi M.Z."/>
            <person name="Hellsten U."/>
            <person name="Hildebrand M."/>
            <person name="Jenkins B.D."/>
            <person name="Jurka J."/>
            <person name="Kapitonov V.V."/>
            <person name="Kroger N."/>
            <person name="Lau W.W."/>
            <person name="Lane T.W."/>
            <person name="Larimer F.W."/>
            <person name="Lippmeier J.C."/>
            <person name="Lucas S."/>
            <person name="Medina M."/>
            <person name="Montsant A."/>
            <person name="Obornik M."/>
            <person name="Parker M.S."/>
            <person name="Palenik B."/>
            <person name="Pazour G.J."/>
            <person name="Richardson P.M."/>
            <person name="Rynearson T.A."/>
            <person name="Saito M.A."/>
            <person name="Schwartz D.C."/>
            <person name="Thamatrakoln K."/>
            <person name="Valentin K."/>
            <person name="Vardi A."/>
            <person name="Wilkerson F.P."/>
            <person name="Rokhsar D.S."/>
        </authorList>
    </citation>
    <scope>NUCLEOTIDE SEQUENCE [LARGE SCALE GENOMIC DNA]</scope>
    <source>
        <strain evidence="2 3">CCMP1335</strain>
    </source>
</reference>
<dbReference type="PaxDb" id="35128-Thaps6659"/>
<feature type="region of interest" description="Disordered" evidence="1">
    <location>
        <begin position="1"/>
        <end position="50"/>
    </location>
</feature>
<evidence type="ECO:0000313" key="3">
    <source>
        <dbReference type="Proteomes" id="UP000001449"/>
    </source>
</evidence>
<feature type="compositionally biased region" description="Low complexity" evidence="1">
    <location>
        <begin position="31"/>
        <end position="44"/>
    </location>
</feature>
<feature type="compositionally biased region" description="Basic and acidic residues" evidence="1">
    <location>
        <begin position="302"/>
        <end position="311"/>
    </location>
</feature>
<dbReference type="InterPro" id="IPR019734">
    <property type="entry name" value="TPR_rpt"/>
</dbReference>
<dbReference type="HOGENOM" id="CLU_381551_0_0_1"/>
<dbReference type="Proteomes" id="UP000001449">
    <property type="component" value="Chromosome 7"/>
</dbReference>
<feature type="region of interest" description="Disordered" evidence="1">
    <location>
        <begin position="214"/>
        <end position="244"/>
    </location>
</feature>
<feature type="region of interest" description="Disordered" evidence="1">
    <location>
        <begin position="164"/>
        <end position="199"/>
    </location>
</feature>
<protein>
    <submittedName>
        <fullName evidence="2">Uncharacterized protein</fullName>
    </submittedName>
</protein>
<gene>
    <name evidence="2" type="ORF">THAPS_6659</name>
</gene>
<dbReference type="Gene3D" id="1.25.40.10">
    <property type="entry name" value="Tetratricopeptide repeat domain"/>
    <property type="match status" value="1"/>
</dbReference>
<feature type="compositionally biased region" description="Basic and acidic residues" evidence="1">
    <location>
        <begin position="339"/>
        <end position="353"/>
    </location>
</feature>
<sequence>MDETLVLLPTNMNFNNPFRSYSSSSRDDNHPTQQRPPQQTQQQTHSSAATTIDDSWHSNMAQGAHLPMSASVDPPPMSSSTPLSSWFASWTSAASAGTSTATVNASTAATTVVPAEAANKRAAVDASQRVSTTVSTAEMAASMASPPPSSPSALNMIRGIDSHEEEDQHHHRQQHHLQRNNKKGAMQTNNQSKGGMGGEEQQHIYATHHALNNNISQNDSIKQQRGDKTKSSRSTLPSIMGGCIPSGISGSISTLSTIHKVHETSGVGGHHHDIYSIIHDVPFEEPPPPPPPPPSRQTKQQQTREHSQMKTSGEEYYHYHHESVTSYGEEVLLVNFRDKSSSRVTRSKDKTRETVGIQNDSILQTTPATTIPTTPPPVIEEEHTFPGFALFTMAQVYYKLGKYSKALDTTTECLAFQKKVLKMNGVGSVGVTDVGGGAHAIPSTVASTTAAALTMSSSSIFNTSVGNSVRNLLKGTSPSIAASPDTFDNLHNMQSLPHPTPAANLTTYYPTHACVAHTLLLRGRVLAACGLYGSDEDNGDPAEHNNNNAECDFSLLHQAMRHVEMAIAIQRILSSSSNVNGDLTHWELATPIVLLGVLRTYLGNFEEANLSFEEALLILRSVRQIHEEGQASALQRKDDAVASRHAVSLKRTTSEIAHITYLRGRSYHCRRMYTDAFGCYNRSLNLFLSVGTPKYDSATRRIIRCMKKRCAFEKLVSAYLDDPFGI</sequence>
<dbReference type="InterPro" id="IPR011990">
    <property type="entry name" value="TPR-like_helical_dom_sf"/>
</dbReference>
<dbReference type="InParanoid" id="B5YP53"/>
<dbReference type="SUPFAM" id="SSF48452">
    <property type="entry name" value="TPR-like"/>
    <property type="match status" value="1"/>
</dbReference>
<keyword evidence="3" id="KW-1185">Reference proteome</keyword>
<reference evidence="2 3" key="2">
    <citation type="journal article" date="2008" name="Nature">
        <title>The Phaeodactylum genome reveals the evolutionary history of diatom genomes.</title>
        <authorList>
            <person name="Bowler C."/>
            <person name="Allen A.E."/>
            <person name="Badger J.H."/>
            <person name="Grimwood J."/>
            <person name="Jabbari K."/>
            <person name="Kuo A."/>
            <person name="Maheswari U."/>
            <person name="Martens C."/>
            <person name="Maumus F."/>
            <person name="Otillar R.P."/>
            <person name="Rayko E."/>
            <person name="Salamov A."/>
            <person name="Vandepoele K."/>
            <person name="Beszteri B."/>
            <person name="Gruber A."/>
            <person name="Heijde M."/>
            <person name="Katinka M."/>
            <person name="Mock T."/>
            <person name="Valentin K."/>
            <person name="Verret F."/>
            <person name="Berges J.A."/>
            <person name="Brownlee C."/>
            <person name="Cadoret J.P."/>
            <person name="Chiovitti A."/>
            <person name="Choi C.J."/>
            <person name="Coesel S."/>
            <person name="De Martino A."/>
            <person name="Detter J.C."/>
            <person name="Durkin C."/>
            <person name="Falciatore A."/>
            <person name="Fournet J."/>
            <person name="Haruta M."/>
            <person name="Huysman M.J."/>
            <person name="Jenkins B.D."/>
            <person name="Jiroutova K."/>
            <person name="Jorgensen R.E."/>
            <person name="Joubert Y."/>
            <person name="Kaplan A."/>
            <person name="Kroger N."/>
            <person name="Kroth P.G."/>
            <person name="La Roche J."/>
            <person name="Lindquist E."/>
            <person name="Lommer M."/>
            <person name="Martin-Jezequel V."/>
            <person name="Lopez P.J."/>
            <person name="Lucas S."/>
            <person name="Mangogna M."/>
            <person name="McGinnis K."/>
            <person name="Medlin L.K."/>
            <person name="Montsant A."/>
            <person name="Oudot-Le Secq M.P."/>
            <person name="Napoli C."/>
            <person name="Obornik M."/>
            <person name="Parker M.S."/>
            <person name="Petit J.L."/>
            <person name="Porcel B.M."/>
            <person name="Poulsen N."/>
            <person name="Robison M."/>
            <person name="Rychlewski L."/>
            <person name="Rynearson T.A."/>
            <person name="Schmutz J."/>
            <person name="Shapiro H."/>
            <person name="Siaut M."/>
            <person name="Stanley M."/>
            <person name="Sussman M.R."/>
            <person name="Taylor A.R."/>
            <person name="Vardi A."/>
            <person name="von Dassow P."/>
            <person name="Vyverman W."/>
            <person name="Willis A."/>
            <person name="Wyrwicz L.S."/>
            <person name="Rokhsar D.S."/>
            <person name="Weissenbach J."/>
            <person name="Armbrust E.V."/>
            <person name="Green B.R."/>
            <person name="Van de Peer Y."/>
            <person name="Grigoriev I.V."/>
        </authorList>
    </citation>
    <scope>NUCLEOTIDE SEQUENCE [LARGE SCALE GENOMIC DNA]</scope>
    <source>
        <strain evidence="2 3">CCMP1335</strain>
    </source>
</reference>
<dbReference type="AlphaFoldDB" id="B5YP53"/>
<accession>B5YP53</accession>
<feature type="compositionally biased region" description="Basic residues" evidence="1">
    <location>
        <begin position="170"/>
        <end position="182"/>
    </location>
</feature>
<dbReference type="KEGG" id="tps:THAPS_6659"/>
<dbReference type="RefSeq" id="XP_002295680.1">
    <property type="nucleotide sequence ID" value="XM_002295644.1"/>
</dbReference>
<dbReference type="GeneID" id="7450643"/>
<organism evidence="2 3">
    <name type="scientific">Thalassiosira pseudonana</name>
    <name type="common">Marine diatom</name>
    <name type="synonym">Cyclotella nana</name>
    <dbReference type="NCBI Taxonomy" id="35128"/>
    <lineage>
        <taxon>Eukaryota</taxon>
        <taxon>Sar</taxon>
        <taxon>Stramenopiles</taxon>
        <taxon>Ochrophyta</taxon>
        <taxon>Bacillariophyta</taxon>
        <taxon>Coscinodiscophyceae</taxon>
        <taxon>Thalassiosirophycidae</taxon>
        <taxon>Thalassiosirales</taxon>
        <taxon>Thalassiosiraceae</taxon>
        <taxon>Thalassiosira</taxon>
    </lineage>
</organism>
<dbReference type="EMBL" id="CP001160">
    <property type="protein sequence ID" value="ACI64397.1"/>
    <property type="molecule type" value="Genomic_DNA"/>
</dbReference>